<dbReference type="OrthoDB" id="3886018at2759"/>
<name>C5FIN5_ARTOC</name>
<protein>
    <submittedName>
        <fullName evidence="2">Uncharacterized protein</fullName>
    </submittedName>
</protein>
<keyword evidence="3" id="KW-1185">Reference proteome</keyword>
<dbReference type="AlphaFoldDB" id="C5FIN5"/>
<sequence length="106" mass="12233">MASILSFYRLILLLLLATFGAASVLHRWPKRLAEIRKAIERHIGVAPKDVTYKYIALNYNDLADLALVNISNRGMALFQYDPDSDGNGQRAWRLFYEVSFKHKMLF</sequence>
<evidence type="ECO:0000313" key="3">
    <source>
        <dbReference type="Proteomes" id="UP000002035"/>
    </source>
</evidence>
<dbReference type="EMBL" id="DS995702">
    <property type="protein sequence ID" value="EEQ29304.1"/>
    <property type="molecule type" value="Genomic_DNA"/>
</dbReference>
<accession>C5FIN5</accession>
<dbReference type="RefSeq" id="XP_002849189.1">
    <property type="nucleotide sequence ID" value="XM_002849143.1"/>
</dbReference>
<dbReference type="Proteomes" id="UP000002035">
    <property type="component" value="Unassembled WGS sequence"/>
</dbReference>
<keyword evidence="1" id="KW-0732">Signal</keyword>
<gene>
    <name evidence="2" type="ORF">MCYG_02123</name>
</gene>
<feature type="signal peptide" evidence="1">
    <location>
        <begin position="1"/>
        <end position="22"/>
    </location>
</feature>
<dbReference type="VEuPathDB" id="FungiDB:MCYG_02123"/>
<evidence type="ECO:0000256" key="1">
    <source>
        <dbReference type="SAM" id="SignalP"/>
    </source>
</evidence>
<evidence type="ECO:0000313" key="2">
    <source>
        <dbReference type="EMBL" id="EEQ29304.1"/>
    </source>
</evidence>
<feature type="chain" id="PRO_5002949502" evidence="1">
    <location>
        <begin position="23"/>
        <end position="106"/>
    </location>
</feature>
<dbReference type="GeneID" id="9229244"/>
<organism evidence="2 3">
    <name type="scientific">Arthroderma otae (strain ATCC MYA-4605 / CBS 113480)</name>
    <name type="common">Microsporum canis</name>
    <dbReference type="NCBI Taxonomy" id="554155"/>
    <lineage>
        <taxon>Eukaryota</taxon>
        <taxon>Fungi</taxon>
        <taxon>Dikarya</taxon>
        <taxon>Ascomycota</taxon>
        <taxon>Pezizomycotina</taxon>
        <taxon>Eurotiomycetes</taxon>
        <taxon>Eurotiomycetidae</taxon>
        <taxon>Onygenales</taxon>
        <taxon>Arthrodermataceae</taxon>
        <taxon>Microsporum</taxon>
    </lineage>
</organism>
<proteinExistence type="predicted"/>
<dbReference type="HOGENOM" id="CLU_2222621_0_0_1"/>
<reference evidence="3" key="1">
    <citation type="journal article" date="2012" name="MBio">
        <title>Comparative genome analysis of Trichophyton rubrum and related dermatophytes reveals candidate genes involved in infection.</title>
        <authorList>
            <person name="Martinez D.A."/>
            <person name="Oliver B.G."/>
            <person name="Graeser Y."/>
            <person name="Goldberg J.M."/>
            <person name="Li W."/>
            <person name="Martinez-Rossi N.M."/>
            <person name="Monod M."/>
            <person name="Shelest E."/>
            <person name="Barton R.C."/>
            <person name="Birch E."/>
            <person name="Brakhage A.A."/>
            <person name="Chen Z."/>
            <person name="Gurr S.J."/>
            <person name="Heiman D."/>
            <person name="Heitman J."/>
            <person name="Kosti I."/>
            <person name="Rossi A."/>
            <person name="Saif S."/>
            <person name="Samalova M."/>
            <person name="Saunders C.W."/>
            <person name="Shea T."/>
            <person name="Summerbell R.C."/>
            <person name="Xu J."/>
            <person name="Young S."/>
            <person name="Zeng Q."/>
            <person name="Birren B.W."/>
            <person name="Cuomo C.A."/>
            <person name="White T.C."/>
        </authorList>
    </citation>
    <scope>NUCLEOTIDE SEQUENCE [LARGE SCALE GENOMIC DNA]</scope>
    <source>
        <strain evidence="3">ATCC MYA-4605 / CBS 113480</strain>
    </source>
</reference>